<comment type="caution">
    <text evidence="7">The sequence shown here is derived from an EMBL/GenBank/DDBJ whole genome shotgun (WGS) entry which is preliminary data.</text>
</comment>
<feature type="transmembrane region" description="Helical" evidence="5">
    <location>
        <begin position="316"/>
        <end position="337"/>
    </location>
</feature>
<dbReference type="PANTHER" id="PTHR42718">
    <property type="entry name" value="MAJOR FACILITATOR SUPERFAMILY MULTIDRUG TRANSPORTER MFSC"/>
    <property type="match status" value="1"/>
</dbReference>
<dbReference type="Gene3D" id="1.20.1250.20">
    <property type="entry name" value="MFS general substrate transporter like domains"/>
    <property type="match status" value="1"/>
</dbReference>
<dbReference type="PROSITE" id="PS50850">
    <property type="entry name" value="MFS"/>
    <property type="match status" value="1"/>
</dbReference>
<accession>A0A6L3VYS4</accession>
<dbReference type="InterPro" id="IPR011701">
    <property type="entry name" value="MFS"/>
</dbReference>
<evidence type="ECO:0000256" key="4">
    <source>
        <dbReference type="ARBA" id="ARBA00023136"/>
    </source>
</evidence>
<feature type="transmembrane region" description="Helical" evidence="5">
    <location>
        <begin position="82"/>
        <end position="103"/>
    </location>
</feature>
<feature type="transmembrane region" description="Helical" evidence="5">
    <location>
        <begin position="426"/>
        <end position="446"/>
    </location>
</feature>
<name>A0A6L3VYS4_9ACTN</name>
<feature type="domain" description="Major facilitator superfamily (MFS) profile" evidence="6">
    <location>
        <begin position="1"/>
        <end position="451"/>
    </location>
</feature>
<evidence type="ECO:0000313" key="8">
    <source>
        <dbReference type="Proteomes" id="UP000483004"/>
    </source>
</evidence>
<dbReference type="SUPFAM" id="SSF103473">
    <property type="entry name" value="MFS general substrate transporter"/>
    <property type="match status" value="1"/>
</dbReference>
<evidence type="ECO:0000256" key="5">
    <source>
        <dbReference type="SAM" id="Phobius"/>
    </source>
</evidence>
<feature type="transmembrane region" description="Helical" evidence="5">
    <location>
        <begin position="115"/>
        <end position="140"/>
    </location>
</feature>
<dbReference type="InterPro" id="IPR001958">
    <property type="entry name" value="Tet-R_TetA/multi-R_MdtG-like"/>
</dbReference>
<keyword evidence="8" id="KW-1185">Reference proteome</keyword>
<feature type="transmembrane region" description="Helical" evidence="5">
    <location>
        <begin position="27"/>
        <end position="45"/>
    </location>
</feature>
<proteinExistence type="predicted"/>
<keyword evidence="4 5" id="KW-0472">Membrane</keyword>
<dbReference type="Proteomes" id="UP000483004">
    <property type="component" value="Unassembled WGS sequence"/>
</dbReference>
<dbReference type="OrthoDB" id="783189at2"/>
<feature type="transmembrane region" description="Helical" evidence="5">
    <location>
        <begin position="178"/>
        <end position="200"/>
    </location>
</feature>
<feature type="transmembrane region" description="Helical" evidence="5">
    <location>
        <begin position="249"/>
        <end position="272"/>
    </location>
</feature>
<dbReference type="InterPro" id="IPR036259">
    <property type="entry name" value="MFS_trans_sf"/>
</dbReference>
<sequence length="455" mass="46385">MALLDTTVVTVALPTIRTGLHASSAGLEWVVSAYALALGLALVPAGRAGDRFGHKPVFIIGLAVFTLASVACGVSQNQAEIVAARAVQGLGAGTFYPAIAATIQLTFTGRARSKAFGALGATIGVSIALGPVLGGLIIAGGGARNGWRWVFLVNLAIGAIALPVAAKQLPRARSLVRRRFDPVGVVLLSAGLLLLLIPLVEGQERGWPAWCYACFGACAVTFALLAVWEARAERRGADPLLKPGLLAQTSFSAGAAFAVVYFAGFTSVFFTLSILWQEGLGRSALMTGLAVVPFSFGSLVSAAISDRLSARMGRMVLVTGSVMVAAGLALAALVVHLDAPAPSGWTLAGPLLLAGLGSGMVIAPNQDFVLARVPAEDAGTASAVLGTAQRVGSALGIAIIGTVLFGNLHFHPGPHAAAAAFSHGSQYALLANTALVLVALVLVIALPRRIPSTRA</sequence>
<feature type="transmembrane region" description="Helical" evidence="5">
    <location>
        <begin position="206"/>
        <end position="228"/>
    </location>
</feature>
<dbReference type="AlphaFoldDB" id="A0A6L3VYS4"/>
<reference evidence="7 8" key="1">
    <citation type="submission" date="2019-09" db="EMBL/GenBank/DDBJ databases">
        <title>Actinomadura physcomitrii sp. nov., a novel actinomycete isolated from moss [Physcomitrium sphaericum (Ludw) Fuernr].</title>
        <authorList>
            <person name="Liu C."/>
            <person name="Zhuang X."/>
        </authorList>
    </citation>
    <scope>NUCLEOTIDE SEQUENCE [LARGE SCALE GENOMIC DNA]</scope>
    <source>
        <strain evidence="7 8">CYP1-1B</strain>
    </source>
</reference>
<evidence type="ECO:0000313" key="7">
    <source>
        <dbReference type="EMBL" id="KAB2379168.1"/>
    </source>
</evidence>
<evidence type="ECO:0000259" key="6">
    <source>
        <dbReference type="PROSITE" id="PS50850"/>
    </source>
</evidence>
<evidence type="ECO:0000256" key="1">
    <source>
        <dbReference type="ARBA" id="ARBA00004651"/>
    </source>
</evidence>
<organism evidence="7 8">
    <name type="scientific">Actinomadura montaniterrae</name>
    <dbReference type="NCBI Taxonomy" id="1803903"/>
    <lineage>
        <taxon>Bacteria</taxon>
        <taxon>Bacillati</taxon>
        <taxon>Actinomycetota</taxon>
        <taxon>Actinomycetes</taxon>
        <taxon>Streptosporangiales</taxon>
        <taxon>Thermomonosporaceae</taxon>
        <taxon>Actinomadura</taxon>
    </lineage>
</organism>
<evidence type="ECO:0000256" key="3">
    <source>
        <dbReference type="ARBA" id="ARBA00022989"/>
    </source>
</evidence>
<dbReference type="Gene3D" id="1.20.1720.10">
    <property type="entry name" value="Multidrug resistance protein D"/>
    <property type="match status" value="1"/>
</dbReference>
<protein>
    <submittedName>
        <fullName evidence="7">MFS transporter</fullName>
    </submittedName>
</protein>
<feature type="transmembrane region" description="Helical" evidence="5">
    <location>
        <begin position="57"/>
        <end position="76"/>
    </location>
</feature>
<feature type="transmembrane region" description="Helical" evidence="5">
    <location>
        <begin position="284"/>
        <end position="304"/>
    </location>
</feature>
<evidence type="ECO:0000256" key="2">
    <source>
        <dbReference type="ARBA" id="ARBA00022692"/>
    </source>
</evidence>
<dbReference type="EMBL" id="WBMR01000062">
    <property type="protein sequence ID" value="KAB2379168.1"/>
    <property type="molecule type" value="Genomic_DNA"/>
</dbReference>
<keyword evidence="3 5" id="KW-1133">Transmembrane helix</keyword>
<dbReference type="Pfam" id="PF07690">
    <property type="entry name" value="MFS_1"/>
    <property type="match status" value="1"/>
</dbReference>
<keyword evidence="2 5" id="KW-0812">Transmembrane</keyword>
<dbReference type="PANTHER" id="PTHR42718:SF39">
    <property type="entry name" value="ACTINORHODIN TRANSPORTER-RELATED"/>
    <property type="match status" value="1"/>
</dbReference>
<dbReference type="GO" id="GO:0022857">
    <property type="term" value="F:transmembrane transporter activity"/>
    <property type="evidence" value="ECO:0007669"/>
    <property type="project" value="InterPro"/>
</dbReference>
<dbReference type="GO" id="GO:0005886">
    <property type="term" value="C:plasma membrane"/>
    <property type="evidence" value="ECO:0007669"/>
    <property type="project" value="UniProtKB-SubCell"/>
</dbReference>
<feature type="transmembrane region" description="Helical" evidence="5">
    <location>
        <begin position="383"/>
        <end position="406"/>
    </location>
</feature>
<feature type="transmembrane region" description="Helical" evidence="5">
    <location>
        <begin position="146"/>
        <end position="166"/>
    </location>
</feature>
<comment type="subcellular location">
    <subcellularLocation>
        <location evidence="1">Cell membrane</location>
        <topology evidence="1">Multi-pass membrane protein</topology>
    </subcellularLocation>
</comment>
<dbReference type="PRINTS" id="PR01035">
    <property type="entry name" value="TCRTETA"/>
</dbReference>
<dbReference type="CDD" id="cd17321">
    <property type="entry name" value="MFS_MMR_MDR_like"/>
    <property type="match status" value="1"/>
</dbReference>
<gene>
    <name evidence="7" type="ORF">F9B16_21665</name>
</gene>
<dbReference type="InterPro" id="IPR020846">
    <property type="entry name" value="MFS_dom"/>
</dbReference>